<evidence type="ECO:0000313" key="2">
    <source>
        <dbReference type="Proteomes" id="UP000091857"/>
    </source>
</evidence>
<dbReference type="Proteomes" id="UP000091857">
    <property type="component" value="Chromosome 6"/>
</dbReference>
<dbReference type="EMBL" id="CM004392">
    <property type="protein sequence ID" value="KAG8653096.1"/>
    <property type="molecule type" value="Genomic_DNA"/>
</dbReference>
<gene>
    <name evidence="1" type="ORF">MANES_06G166700v8</name>
</gene>
<proteinExistence type="predicted"/>
<name>A0ACB7HQI0_MANES</name>
<protein>
    <submittedName>
        <fullName evidence="1">Uncharacterized protein</fullName>
    </submittedName>
</protein>
<accession>A0ACB7HQI0</accession>
<sequence length="599" mass="67804">MDEGNDSDNNQKQGNNNRLLCTLLNLLLQSEVGYCLFSIEDLKKAINTYHKWNRQPIMEAKNKEMISKMDDYEVIEQIGRGTFGAAFLVLHRFENKRYVLKKIRLAKQTEKFKHTAHQEMNLIAKLNNQYIVEFKDAWVEKECYICIVTSYCEGGDMAQMIKKARGTYFPEEKLCKWLTQLLLAVDYLHSNRVLHRDLKCSNIFLTKDNDIRLGDFGLAKLLHKEDLASTIVGTPNYMCPELLADIPYGYKSDIWSLGCCMFEIAGHQPAFRAPDMAALINKINRSSTSPLPTIYSSSLKQLIKTMLRKNPEHRPTAAELLRHPILQPYVVQCQNLSPVFLPVKSEHSCKDEQKEIRLSNKSNVHKNAKGKKPIPLKECGCIPRENVDSPARKVPAKDLHSSAEQIGSANSEITSESIIRSHPEDVKQEFTCEHFQIVQQKLQGIGENDMGGKKGVAKLLADLTDSTGLSGCKIASESKKNNKIWQNIEPKFCLHTTASPSKASKENNQEIHGASSDMSSMSTLTFVHGDETRIEWDPQSLQRAEALESLLEICAGLLRQERFEELAGVLRPFGEEVVSSRETAIWLTKSLMKSSKEQQ</sequence>
<comment type="caution">
    <text evidence="1">The sequence shown here is derived from an EMBL/GenBank/DDBJ whole genome shotgun (WGS) entry which is preliminary data.</text>
</comment>
<reference evidence="2" key="1">
    <citation type="journal article" date="2016" name="Nat. Biotechnol.">
        <title>Sequencing wild and cultivated cassava and related species reveals extensive interspecific hybridization and genetic diversity.</title>
        <authorList>
            <person name="Bredeson J.V."/>
            <person name="Lyons J.B."/>
            <person name="Prochnik S.E."/>
            <person name="Wu G.A."/>
            <person name="Ha C.M."/>
            <person name="Edsinger-Gonzales E."/>
            <person name="Grimwood J."/>
            <person name="Schmutz J."/>
            <person name="Rabbi I.Y."/>
            <person name="Egesi C."/>
            <person name="Nauluvula P."/>
            <person name="Lebot V."/>
            <person name="Ndunguru J."/>
            <person name="Mkamilo G."/>
            <person name="Bart R.S."/>
            <person name="Setter T.L."/>
            <person name="Gleadow R.M."/>
            <person name="Kulakow P."/>
            <person name="Ferguson M.E."/>
            <person name="Rounsley S."/>
            <person name="Rokhsar D.S."/>
        </authorList>
    </citation>
    <scope>NUCLEOTIDE SEQUENCE [LARGE SCALE GENOMIC DNA]</scope>
    <source>
        <strain evidence="2">cv. AM560-2</strain>
    </source>
</reference>
<keyword evidence="2" id="KW-1185">Reference proteome</keyword>
<evidence type="ECO:0000313" key="1">
    <source>
        <dbReference type="EMBL" id="KAG8653096.1"/>
    </source>
</evidence>
<organism evidence="1 2">
    <name type="scientific">Manihot esculenta</name>
    <name type="common">Cassava</name>
    <name type="synonym">Jatropha manihot</name>
    <dbReference type="NCBI Taxonomy" id="3983"/>
    <lineage>
        <taxon>Eukaryota</taxon>
        <taxon>Viridiplantae</taxon>
        <taxon>Streptophyta</taxon>
        <taxon>Embryophyta</taxon>
        <taxon>Tracheophyta</taxon>
        <taxon>Spermatophyta</taxon>
        <taxon>Magnoliopsida</taxon>
        <taxon>eudicotyledons</taxon>
        <taxon>Gunneridae</taxon>
        <taxon>Pentapetalae</taxon>
        <taxon>rosids</taxon>
        <taxon>fabids</taxon>
        <taxon>Malpighiales</taxon>
        <taxon>Euphorbiaceae</taxon>
        <taxon>Crotonoideae</taxon>
        <taxon>Manihoteae</taxon>
        <taxon>Manihot</taxon>
    </lineage>
</organism>